<dbReference type="KEGG" id="acan:ACA1_073520"/>
<proteinExistence type="predicted"/>
<dbReference type="OrthoDB" id="10424754at2759"/>
<gene>
    <name evidence="1" type="ORF">ACA1_073520</name>
</gene>
<keyword evidence="2" id="KW-1185">Reference proteome</keyword>
<evidence type="ECO:0000313" key="1">
    <source>
        <dbReference type="EMBL" id="ELR23708.1"/>
    </source>
</evidence>
<evidence type="ECO:0000313" key="2">
    <source>
        <dbReference type="Proteomes" id="UP000011083"/>
    </source>
</evidence>
<dbReference type="VEuPathDB" id="AmoebaDB:ACA1_073520"/>
<name>L8HG54_ACACF</name>
<sequence>MEEKRKSAWQAVWALTDAKGERGVGVKKGKAQHHAHHLKTGRWKLVVWSDDVRAGKGPCSITADVQLFGANSSVEVKKAGFKAKLNFVVAEEGDNLPARAAITISCGALVKKVKVFAVLAFMEGLKDESKFEPEDALWDTSKLSPAQKAHVASVLAEWPLLEGQTPLTFDNSRAIKELARDSEFKQMAYEQGMIRPFLLLASMHPKRRAIWARTLDLDLLRKPFFGDSHAEAWFIIDKDRAGIQARSNLAFKESLNPFARSCNWYEIVERVTRKAFNKDKNIDEAMHKQIKEAKKTYKQTIGPCQDPTDHTVPRMEELFMRAFSRVMLGSFPEQQRQVIDQLMDQDDAKELVERMLAAGWTDNALIRFTVAQAIQGSAKGALHFVKKMETGASDAFKIGLPAVMLFISPIPAIPAVMLVRNTLGAIWGSTPGRLIPSLIGILGQRSWLSLAGIRIEDYYPSLTA</sequence>
<dbReference type="AlphaFoldDB" id="L8HG54"/>
<protein>
    <submittedName>
        <fullName evidence="1">Uncharacterized protein</fullName>
    </submittedName>
</protein>
<accession>L8HG54</accession>
<reference evidence="1 2" key="1">
    <citation type="journal article" date="2013" name="Genome Biol.">
        <title>Genome of Acanthamoeba castellanii highlights extensive lateral gene transfer and early evolution of tyrosine kinase signaling.</title>
        <authorList>
            <person name="Clarke M."/>
            <person name="Lohan A.J."/>
            <person name="Liu B."/>
            <person name="Lagkouvardos I."/>
            <person name="Roy S."/>
            <person name="Zafar N."/>
            <person name="Bertelli C."/>
            <person name="Schilde C."/>
            <person name="Kianianmomeni A."/>
            <person name="Burglin T.R."/>
            <person name="Frech C."/>
            <person name="Turcotte B."/>
            <person name="Kopec K.O."/>
            <person name="Synnott J.M."/>
            <person name="Choo C."/>
            <person name="Paponov I."/>
            <person name="Finkler A."/>
            <person name="Soon Heng Tan C."/>
            <person name="Hutchins A.P."/>
            <person name="Weinmeier T."/>
            <person name="Rattei T."/>
            <person name="Chu J.S."/>
            <person name="Gimenez G."/>
            <person name="Irimia M."/>
            <person name="Rigden D.J."/>
            <person name="Fitzpatrick D.A."/>
            <person name="Lorenzo-Morales J."/>
            <person name="Bateman A."/>
            <person name="Chiu C.H."/>
            <person name="Tang P."/>
            <person name="Hegemann P."/>
            <person name="Fromm H."/>
            <person name="Raoult D."/>
            <person name="Greub G."/>
            <person name="Miranda-Saavedra D."/>
            <person name="Chen N."/>
            <person name="Nash P."/>
            <person name="Ginger M.L."/>
            <person name="Horn M."/>
            <person name="Schaap P."/>
            <person name="Caler L."/>
            <person name="Loftus B."/>
        </authorList>
    </citation>
    <scope>NUCLEOTIDE SEQUENCE [LARGE SCALE GENOMIC DNA]</scope>
    <source>
        <strain evidence="1 2">Neff</strain>
    </source>
</reference>
<dbReference type="OMA" id="RAIWART"/>
<organism evidence="1 2">
    <name type="scientific">Acanthamoeba castellanii (strain ATCC 30010 / Neff)</name>
    <dbReference type="NCBI Taxonomy" id="1257118"/>
    <lineage>
        <taxon>Eukaryota</taxon>
        <taxon>Amoebozoa</taxon>
        <taxon>Discosea</taxon>
        <taxon>Longamoebia</taxon>
        <taxon>Centramoebida</taxon>
        <taxon>Acanthamoebidae</taxon>
        <taxon>Acanthamoeba</taxon>
    </lineage>
</organism>
<dbReference type="EMBL" id="KB007857">
    <property type="protein sequence ID" value="ELR23708.1"/>
    <property type="molecule type" value="Genomic_DNA"/>
</dbReference>
<dbReference type="GeneID" id="14924691"/>
<dbReference type="Proteomes" id="UP000011083">
    <property type="component" value="Unassembled WGS sequence"/>
</dbReference>
<dbReference type="RefSeq" id="XP_004353236.1">
    <property type="nucleotide sequence ID" value="XM_004353184.1"/>
</dbReference>